<keyword evidence="2" id="KW-1185">Reference proteome</keyword>
<proteinExistence type="predicted"/>
<name>A0AA88NM73_TACVA</name>
<evidence type="ECO:0000313" key="1">
    <source>
        <dbReference type="EMBL" id="KAK2860173.1"/>
    </source>
</evidence>
<organism evidence="1 2">
    <name type="scientific">Tachysurus vachellii</name>
    <name type="common">Darkbarbel catfish</name>
    <name type="synonym">Pelteobagrus vachellii</name>
    <dbReference type="NCBI Taxonomy" id="175792"/>
    <lineage>
        <taxon>Eukaryota</taxon>
        <taxon>Metazoa</taxon>
        <taxon>Chordata</taxon>
        <taxon>Craniata</taxon>
        <taxon>Vertebrata</taxon>
        <taxon>Euteleostomi</taxon>
        <taxon>Actinopterygii</taxon>
        <taxon>Neopterygii</taxon>
        <taxon>Teleostei</taxon>
        <taxon>Ostariophysi</taxon>
        <taxon>Siluriformes</taxon>
        <taxon>Bagridae</taxon>
        <taxon>Tachysurus</taxon>
    </lineage>
</organism>
<dbReference type="Proteomes" id="UP001187315">
    <property type="component" value="Unassembled WGS sequence"/>
</dbReference>
<sequence>MLVLQSPTPTILCKQLIAFIGLIGKLAHSMLSEYRCTVQHSVLCSQSPRSTMPITERCPKAKEGWSTETPGPYFKY</sequence>
<gene>
    <name evidence="1" type="ORF">Q7C36_004339</name>
</gene>
<accession>A0AA88NM73</accession>
<reference evidence="1" key="1">
    <citation type="submission" date="2023-08" db="EMBL/GenBank/DDBJ databases">
        <title>Pelteobagrus vachellii genome.</title>
        <authorList>
            <person name="Liu H."/>
        </authorList>
    </citation>
    <scope>NUCLEOTIDE SEQUENCE</scope>
    <source>
        <strain evidence="1">PRFRI_2022a</strain>
        <tissue evidence="1">Muscle</tissue>
    </source>
</reference>
<protein>
    <submittedName>
        <fullName evidence="1">Uncharacterized protein</fullName>
    </submittedName>
</protein>
<dbReference type="AlphaFoldDB" id="A0AA88NM73"/>
<dbReference type="EMBL" id="JAVHJS010000004">
    <property type="protein sequence ID" value="KAK2860173.1"/>
    <property type="molecule type" value="Genomic_DNA"/>
</dbReference>
<comment type="caution">
    <text evidence="1">The sequence shown here is derived from an EMBL/GenBank/DDBJ whole genome shotgun (WGS) entry which is preliminary data.</text>
</comment>
<evidence type="ECO:0000313" key="2">
    <source>
        <dbReference type="Proteomes" id="UP001187315"/>
    </source>
</evidence>